<feature type="transmembrane region" description="Helical" evidence="1">
    <location>
        <begin position="36"/>
        <end position="60"/>
    </location>
</feature>
<keyword evidence="1" id="KW-0812">Transmembrane</keyword>
<dbReference type="EMBL" id="JAKPBZ010000114">
    <property type="protein sequence ID" value="MCL2894504.1"/>
    <property type="molecule type" value="Genomic_DNA"/>
</dbReference>
<protein>
    <submittedName>
        <fullName evidence="2">Uncharacterized protein</fullName>
    </submittedName>
</protein>
<keyword evidence="1" id="KW-0472">Membrane</keyword>
<evidence type="ECO:0000313" key="2">
    <source>
        <dbReference type="EMBL" id="MCL2894504.1"/>
    </source>
</evidence>
<sequence length="148" mass="16754">MKWFGFIIFWIMTLLYIWNGKDSFTKREWGIFFIKFITILVACILLVLLSIAILSVYPIISVHTAKTITTILPLSLLSMLGMKFLVVMLCTMFSRILGFHQQHNTAENHAKLSSLSNNFGPALLILAKCLVSAGSILIFYGIWIGTTY</sequence>
<accession>A0ABT0MXD1</accession>
<comment type="caution">
    <text evidence="2">The sequence shown here is derived from an EMBL/GenBank/DDBJ whole genome shotgun (WGS) entry which is preliminary data.</text>
</comment>
<keyword evidence="3" id="KW-1185">Reference proteome</keyword>
<evidence type="ECO:0000256" key="1">
    <source>
        <dbReference type="SAM" id="Phobius"/>
    </source>
</evidence>
<gene>
    <name evidence="2" type="ORF">MFP26_17655</name>
</gene>
<reference evidence="2 3" key="1">
    <citation type="submission" date="2022-02" db="EMBL/GenBank/DDBJ databases">
        <title>Description of Brenneria tiliae sp. nov. isolated from symptomatic Tilia x moltkei and Tilia x europaea trees in the UK.</title>
        <authorList>
            <person name="Kile H."/>
        </authorList>
    </citation>
    <scope>NUCLEOTIDE SEQUENCE [LARGE SCALE GENOMIC DNA]</scope>
    <source>
        <strain evidence="2 3">MC1SB4.1</strain>
    </source>
</reference>
<keyword evidence="1" id="KW-1133">Transmembrane helix</keyword>
<dbReference type="RefSeq" id="WP_249245648.1">
    <property type="nucleotide sequence ID" value="NZ_JAKPBZ010000114.1"/>
</dbReference>
<feature type="transmembrane region" description="Helical" evidence="1">
    <location>
        <begin position="119"/>
        <end position="143"/>
    </location>
</feature>
<name>A0ABT0MXD1_9GAMM</name>
<organism evidence="2 3">
    <name type="scientific">Brenneria tiliae</name>
    <dbReference type="NCBI Taxonomy" id="2914984"/>
    <lineage>
        <taxon>Bacteria</taxon>
        <taxon>Pseudomonadati</taxon>
        <taxon>Pseudomonadota</taxon>
        <taxon>Gammaproteobacteria</taxon>
        <taxon>Enterobacterales</taxon>
        <taxon>Pectobacteriaceae</taxon>
        <taxon>Brenneria</taxon>
    </lineage>
</organism>
<evidence type="ECO:0000313" key="3">
    <source>
        <dbReference type="Proteomes" id="UP001203069"/>
    </source>
</evidence>
<feature type="transmembrane region" description="Helical" evidence="1">
    <location>
        <begin position="6"/>
        <end position="24"/>
    </location>
</feature>
<proteinExistence type="predicted"/>
<dbReference type="Proteomes" id="UP001203069">
    <property type="component" value="Unassembled WGS sequence"/>
</dbReference>